<evidence type="ECO:0000256" key="1">
    <source>
        <dbReference type="SAM" id="Coils"/>
    </source>
</evidence>
<dbReference type="EMBL" id="NCKW01009540">
    <property type="protein sequence ID" value="POM66739.1"/>
    <property type="molecule type" value="Genomic_DNA"/>
</dbReference>
<keyword evidence="1" id="KW-0175">Coiled coil</keyword>
<reference evidence="2 3" key="1">
    <citation type="journal article" date="2017" name="Genome Biol. Evol.">
        <title>Phytophthora megakarya and P. palmivora, closely related causal agents of cacao black pod rot, underwent increases in genome sizes and gene numbers by different mechanisms.</title>
        <authorList>
            <person name="Ali S.S."/>
            <person name="Shao J."/>
            <person name="Lary D.J."/>
            <person name="Kronmiller B."/>
            <person name="Shen D."/>
            <person name="Strem M.D."/>
            <person name="Amoako-Attah I."/>
            <person name="Akrofi A.Y."/>
            <person name="Begoude B.A."/>
            <person name="Ten Hoopen G.M."/>
            <person name="Coulibaly K."/>
            <person name="Kebe B.I."/>
            <person name="Melnick R.L."/>
            <person name="Guiltinan M.J."/>
            <person name="Tyler B.M."/>
            <person name="Meinhardt L.W."/>
            <person name="Bailey B.A."/>
        </authorList>
    </citation>
    <scope>NUCLEOTIDE SEQUENCE [LARGE SCALE GENOMIC DNA]</scope>
    <source>
        <strain evidence="3">sbr112.9</strain>
    </source>
</reference>
<comment type="caution">
    <text evidence="2">The sequence shown here is derived from an EMBL/GenBank/DDBJ whole genome shotgun (WGS) entry which is preliminary data.</text>
</comment>
<proteinExistence type="predicted"/>
<accession>A0A2P4XMK9</accession>
<dbReference type="Proteomes" id="UP000237271">
    <property type="component" value="Unassembled WGS sequence"/>
</dbReference>
<gene>
    <name evidence="2" type="ORF">PHPALM_17344</name>
</gene>
<evidence type="ECO:0000313" key="3">
    <source>
        <dbReference type="Proteomes" id="UP000237271"/>
    </source>
</evidence>
<name>A0A2P4XMK9_9STRA</name>
<sequence>MACYRMESTKYNLRQQYPMYSGLPDIALPLMKKLQADGQAVRRLDSATVNAGASVTVLLVWSSRLAECQAKNPETSQEQVTTSIPEYSNQSKFIDYQRRVVDHLMEHIKRQDERMDSLEAKMDGTSSRDKYTLVRTITRTRQTEMPTRSTSSKQQKSDTTLLVAFTKLFLDGGFELDTTTLDYRDRDLNLGKRLEVAMLSFLVERKINSCGSGNIRKLLRIFHRSDILKAKIGRYQRLIQTASIKDLASGYMQDVLEVATRQRFACKAIGAFKIFLKPDEVTEEYIRKCIEYDERGSGTEGKLLTRNTVMHYYRQAKLWTLDQFPLHRSSLESRLLKMEKTLDSFCLKRGVAMHVVRLTTKIPLRCIYIDTFVVIRMKTSEEQGLSLFPDTDVHSRPLLAVALELIFQAALCEAVIGNLPVSAHQATATLASDVPLVELLSASATITTPASLTAKGTDTSSTIRSHVNRMLDLVAPAAGVKRSLTSYPSAAEGLSTLVGVTN</sequence>
<protein>
    <submittedName>
        <fullName evidence="2">Uncharacterized protein</fullName>
    </submittedName>
</protein>
<evidence type="ECO:0000313" key="2">
    <source>
        <dbReference type="EMBL" id="POM66739.1"/>
    </source>
</evidence>
<feature type="coiled-coil region" evidence="1">
    <location>
        <begin position="101"/>
        <end position="128"/>
    </location>
</feature>
<organism evidence="2 3">
    <name type="scientific">Phytophthora palmivora</name>
    <dbReference type="NCBI Taxonomy" id="4796"/>
    <lineage>
        <taxon>Eukaryota</taxon>
        <taxon>Sar</taxon>
        <taxon>Stramenopiles</taxon>
        <taxon>Oomycota</taxon>
        <taxon>Peronosporomycetes</taxon>
        <taxon>Peronosporales</taxon>
        <taxon>Peronosporaceae</taxon>
        <taxon>Phytophthora</taxon>
    </lineage>
</organism>
<keyword evidence="3" id="KW-1185">Reference proteome</keyword>
<dbReference type="AlphaFoldDB" id="A0A2P4XMK9"/>